<comment type="pathway">
    <text evidence="1">Cofactor biosynthesis; thiamine diphosphate biosynthesis.</text>
</comment>
<dbReference type="RefSeq" id="WP_146578296.1">
    <property type="nucleotide sequence ID" value="NZ_SJPM01000005.1"/>
</dbReference>
<comment type="caution">
    <text evidence="8">The sequence shown here is derived from an EMBL/GenBank/DDBJ whole genome shotgun (WGS) entry which is preliminary data.</text>
</comment>
<gene>
    <name evidence="8" type="primary">thiD</name>
    <name evidence="8" type="ORF">Pla100_28470</name>
</gene>
<dbReference type="GO" id="GO:0005524">
    <property type="term" value="F:ATP binding"/>
    <property type="evidence" value="ECO:0007669"/>
    <property type="project" value="UniProtKB-KW"/>
</dbReference>
<keyword evidence="6" id="KW-0067">ATP-binding</keyword>
<dbReference type="CDD" id="cd01169">
    <property type="entry name" value="HMPP_kinase"/>
    <property type="match status" value="1"/>
</dbReference>
<evidence type="ECO:0000256" key="4">
    <source>
        <dbReference type="ARBA" id="ARBA00022741"/>
    </source>
</evidence>
<name>A0A5C6A9Y0_9BACT</name>
<evidence type="ECO:0000256" key="5">
    <source>
        <dbReference type="ARBA" id="ARBA00022777"/>
    </source>
</evidence>
<dbReference type="EMBL" id="SJPM01000005">
    <property type="protein sequence ID" value="TWT96369.1"/>
    <property type="molecule type" value="Genomic_DNA"/>
</dbReference>
<dbReference type="SUPFAM" id="SSF53613">
    <property type="entry name" value="Ribokinase-like"/>
    <property type="match status" value="1"/>
</dbReference>
<keyword evidence="3 8" id="KW-0808">Transferase</keyword>
<organism evidence="8 9">
    <name type="scientific">Neorhodopirellula pilleata</name>
    <dbReference type="NCBI Taxonomy" id="2714738"/>
    <lineage>
        <taxon>Bacteria</taxon>
        <taxon>Pseudomonadati</taxon>
        <taxon>Planctomycetota</taxon>
        <taxon>Planctomycetia</taxon>
        <taxon>Pirellulales</taxon>
        <taxon>Pirellulaceae</taxon>
        <taxon>Neorhodopirellula</taxon>
    </lineage>
</organism>
<feature type="domain" description="Pyridoxamine kinase/Phosphomethylpyrimidine kinase" evidence="7">
    <location>
        <begin position="24"/>
        <end position="280"/>
    </location>
</feature>
<evidence type="ECO:0000256" key="2">
    <source>
        <dbReference type="ARBA" id="ARBA00012135"/>
    </source>
</evidence>
<dbReference type="GO" id="GO:0009228">
    <property type="term" value="P:thiamine biosynthetic process"/>
    <property type="evidence" value="ECO:0007669"/>
    <property type="project" value="InterPro"/>
</dbReference>
<dbReference type="Gene3D" id="3.40.1190.20">
    <property type="match status" value="1"/>
</dbReference>
<evidence type="ECO:0000256" key="3">
    <source>
        <dbReference type="ARBA" id="ARBA00022679"/>
    </source>
</evidence>
<dbReference type="GO" id="GO:0005829">
    <property type="term" value="C:cytosol"/>
    <property type="evidence" value="ECO:0007669"/>
    <property type="project" value="TreeGrafter"/>
</dbReference>
<dbReference type="AlphaFoldDB" id="A0A5C6A9Y0"/>
<evidence type="ECO:0000259" key="7">
    <source>
        <dbReference type="Pfam" id="PF08543"/>
    </source>
</evidence>
<sequence>MAGSEDRKVEIAPHAIALTIAGSDPSGGAGLQADLKAFQQNGVYGMAVVTLLTVQNTLGVGKVEMLSPELIGEQIDAVLSDIPPRCIKTGALGNAAIIACVADKLHAMRERIDPSDCLIVVDPVMVSKHGDRLIDDDAVAAYHDELLPLADLITPNRFEAERLLQRGIGTKIDDLLAATQDLQDFGPTAVLLKAGAVDGQQMHVFTEPEQLVTLTVDRYSDAHTHGAGCSLSAVIAARLALSSPQDDQATRMREAIDFAIAAVNHAIHFAPKYGHGCGPIESRLLHFGD</sequence>
<evidence type="ECO:0000313" key="8">
    <source>
        <dbReference type="EMBL" id="TWT96369.1"/>
    </source>
</evidence>
<dbReference type="InterPro" id="IPR004399">
    <property type="entry name" value="HMP/HMP-P_kinase_dom"/>
</dbReference>
<dbReference type="NCBIfam" id="TIGR00097">
    <property type="entry name" value="HMP-P_kinase"/>
    <property type="match status" value="1"/>
</dbReference>
<accession>A0A5C6A9Y0</accession>
<evidence type="ECO:0000313" key="9">
    <source>
        <dbReference type="Proteomes" id="UP000316213"/>
    </source>
</evidence>
<dbReference type="OrthoDB" id="9810880at2"/>
<proteinExistence type="predicted"/>
<dbReference type="FunFam" id="3.40.1190.20:FF:000003">
    <property type="entry name" value="Phosphomethylpyrimidine kinase ThiD"/>
    <property type="match status" value="1"/>
</dbReference>
<dbReference type="InterPro" id="IPR029056">
    <property type="entry name" value="Ribokinase-like"/>
</dbReference>
<dbReference type="Pfam" id="PF08543">
    <property type="entry name" value="Phos_pyr_kin"/>
    <property type="match status" value="1"/>
</dbReference>
<keyword evidence="4" id="KW-0547">Nucleotide-binding</keyword>
<dbReference type="GO" id="GO:0008972">
    <property type="term" value="F:phosphomethylpyrimidine kinase activity"/>
    <property type="evidence" value="ECO:0007669"/>
    <property type="project" value="InterPro"/>
</dbReference>
<keyword evidence="5 8" id="KW-0418">Kinase</keyword>
<evidence type="ECO:0000256" key="1">
    <source>
        <dbReference type="ARBA" id="ARBA00004948"/>
    </source>
</evidence>
<dbReference type="GO" id="GO:0008902">
    <property type="term" value="F:hydroxymethylpyrimidine kinase activity"/>
    <property type="evidence" value="ECO:0007669"/>
    <property type="project" value="UniProtKB-EC"/>
</dbReference>
<dbReference type="InterPro" id="IPR013749">
    <property type="entry name" value="PM/HMP-P_kinase-1"/>
</dbReference>
<reference evidence="8 9" key="1">
    <citation type="submission" date="2019-02" db="EMBL/GenBank/DDBJ databases">
        <title>Deep-cultivation of Planctomycetes and their phenomic and genomic characterization uncovers novel biology.</title>
        <authorList>
            <person name="Wiegand S."/>
            <person name="Jogler M."/>
            <person name="Boedeker C."/>
            <person name="Pinto D."/>
            <person name="Vollmers J."/>
            <person name="Rivas-Marin E."/>
            <person name="Kohn T."/>
            <person name="Peeters S.H."/>
            <person name="Heuer A."/>
            <person name="Rast P."/>
            <person name="Oberbeckmann S."/>
            <person name="Bunk B."/>
            <person name="Jeske O."/>
            <person name="Meyerdierks A."/>
            <person name="Storesund J.E."/>
            <person name="Kallscheuer N."/>
            <person name="Luecker S."/>
            <person name="Lage O.M."/>
            <person name="Pohl T."/>
            <person name="Merkel B.J."/>
            <person name="Hornburger P."/>
            <person name="Mueller R.-W."/>
            <person name="Bruemmer F."/>
            <person name="Labrenz M."/>
            <person name="Spormann A.M."/>
            <person name="Op Den Camp H."/>
            <person name="Overmann J."/>
            <person name="Amann R."/>
            <person name="Jetten M.S.M."/>
            <person name="Mascher T."/>
            <person name="Medema M.H."/>
            <person name="Devos D.P."/>
            <person name="Kaster A.-K."/>
            <person name="Ovreas L."/>
            <person name="Rohde M."/>
            <person name="Galperin M.Y."/>
            <person name="Jogler C."/>
        </authorList>
    </citation>
    <scope>NUCLEOTIDE SEQUENCE [LARGE SCALE GENOMIC DNA]</scope>
    <source>
        <strain evidence="8 9">Pla100</strain>
    </source>
</reference>
<keyword evidence="9" id="KW-1185">Reference proteome</keyword>
<dbReference type="EC" id="2.7.1.49" evidence="2"/>
<dbReference type="PANTHER" id="PTHR20858:SF17">
    <property type="entry name" value="HYDROXYMETHYLPYRIMIDINE_PHOSPHOMETHYLPYRIMIDINE KINASE THI20-RELATED"/>
    <property type="match status" value="1"/>
</dbReference>
<protein>
    <recommendedName>
        <fullName evidence="2">hydroxymethylpyrimidine kinase</fullName>
        <ecNumber evidence="2">2.7.1.49</ecNumber>
    </recommendedName>
</protein>
<evidence type="ECO:0000256" key="6">
    <source>
        <dbReference type="ARBA" id="ARBA00022840"/>
    </source>
</evidence>
<dbReference type="Proteomes" id="UP000316213">
    <property type="component" value="Unassembled WGS sequence"/>
</dbReference>
<dbReference type="PANTHER" id="PTHR20858">
    <property type="entry name" value="PHOSPHOMETHYLPYRIMIDINE KINASE"/>
    <property type="match status" value="1"/>
</dbReference>